<name>A0A9P0ZNB6_CUSEU</name>
<evidence type="ECO:0000256" key="1">
    <source>
        <dbReference type="SAM" id="SignalP"/>
    </source>
</evidence>
<feature type="chain" id="PRO_5040257878" description="GPI-anchored protein LLG1-like domain-containing protein" evidence="1">
    <location>
        <begin position="27"/>
        <end position="170"/>
    </location>
</feature>
<organism evidence="3 4">
    <name type="scientific">Cuscuta europaea</name>
    <name type="common">European dodder</name>
    <dbReference type="NCBI Taxonomy" id="41803"/>
    <lineage>
        <taxon>Eukaryota</taxon>
        <taxon>Viridiplantae</taxon>
        <taxon>Streptophyta</taxon>
        <taxon>Embryophyta</taxon>
        <taxon>Tracheophyta</taxon>
        <taxon>Spermatophyta</taxon>
        <taxon>Magnoliopsida</taxon>
        <taxon>eudicotyledons</taxon>
        <taxon>Gunneridae</taxon>
        <taxon>Pentapetalae</taxon>
        <taxon>asterids</taxon>
        <taxon>lamiids</taxon>
        <taxon>Solanales</taxon>
        <taxon>Convolvulaceae</taxon>
        <taxon>Cuscuteae</taxon>
        <taxon>Cuscuta</taxon>
        <taxon>Cuscuta subgen. Cuscuta</taxon>
    </lineage>
</organism>
<dbReference type="Pfam" id="PF26578">
    <property type="entry name" value="LLG1"/>
    <property type="match status" value="1"/>
</dbReference>
<accession>A0A9P0ZNB6</accession>
<feature type="signal peptide" evidence="1">
    <location>
        <begin position="1"/>
        <end position="26"/>
    </location>
</feature>
<dbReference type="AlphaFoldDB" id="A0A9P0ZNB6"/>
<dbReference type="PANTHER" id="PTHR31533:SF35">
    <property type="entry name" value="GPI-ANCHORED PROTEIN LLG2-RELATED"/>
    <property type="match status" value="1"/>
</dbReference>
<feature type="domain" description="GPI-anchored protein LLG1-like" evidence="2">
    <location>
        <begin position="54"/>
        <end position="130"/>
    </location>
</feature>
<keyword evidence="1" id="KW-0732">Signal</keyword>
<dbReference type="InterPro" id="IPR058888">
    <property type="entry name" value="LLG1-like"/>
</dbReference>
<comment type="caution">
    <text evidence="3">The sequence shown here is derived from an EMBL/GenBank/DDBJ whole genome shotgun (WGS) entry which is preliminary data.</text>
</comment>
<evidence type="ECO:0000313" key="4">
    <source>
        <dbReference type="Proteomes" id="UP001152484"/>
    </source>
</evidence>
<sequence length="170" mass="18532">MDFRNDCCLSIFTVIFCLSLFAGCSSSSFISDGVFVSQSSTGRHLLQNKKACPVDFEFQNYSVITRQCKGPAYPPKLCCGAFVQFACPYADQLNDLTNECASAMFSYININGKYPPGLFANECKGDKLGLQCPAQPPSDSHDHSGTLLNSKPSCIVVLLAAFPILLAWFI</sequence>
<evidence type="ECO:0000259" key="2">
    <source>
        <dbReference type="Pfam" id="PF26578"/>
    </source>
</evidence>
<dbReference type="PANTHER" id="PTHR31533">
    <property type="entry name" value="GPI-ANCHORED PROTEIN LLG1-RELATED-RELATED"/>
    <property type="match status" value="1"/>
</dbReference>
<protein>
    <recommendedName>
        <fullName evidence="2">GPI-anchored protein LLG1-like domain-containing protein</fullName>
    </recommendedName>
</protein>
<dbReference type="PROSITE" id="PS51257">
    <property type="entry name" value="PROKAR_LIPOPROTEIN"/>
    <property type="match status" value="1"/>
</dbReference>
<dbReference type="Proteomes" id="UP001152484">
    <property type="component" value="Unassembled WGS sequence"/>
</dbReference>
<evidence type="ECO:0000313" key="3">
    <source>
        <dbReference type="EMBL" id="CAH9108048.1"/>
    </source>
</evidence>
<dbReference type="OrthoDB" id="585255at2759"/>
<proteinExistence type="predicted"/>
<dbReference type="EMBL" id="CAMAPE010000051">
    <property type="protein sequence ID" value="CAH9108048.1"/>
    <property type="molecule type" value="Genomic_DNA"/>
</dbReference>
<dbReference type="InterPro" id="IPR039307">
    <property type="entry name" value="LORELEI-like"/>
</dbReference>
<gene>
    <name evidence="3" type="ORF">CEURO_LOCUS17949</name>
</gene>
<keyword evidence="4" id="KW-1185">Reference proteome</keyword>
<reference evidence="3" key="1">
    <citation type="submission" date="2022-07" db="EMBL/GenBank/DDBJ databases">
        <authorList>
            <person name="Macas J."/>
            <person name="Novak P."/>
            <person name="Neumann P."/>
        </authorList>
    </citation>
    <scope>NUCLEOTIDE SEQUENCE</scope>
</reference>